<sequence length="461" mass="51857">MDDHSVVQVWREINGVTDDGDFACFFSSFEEAKQEVGDLIAFAWQQARQQAEGGVDKVVQAMLAREEKPSPPAPQVRRQVEKPPSPKEPFRQSLQEIAVSASWFKPGQGETQDDVIRAMQPMLTSLLEQTEVPTLKRVVATWAELANWGESLGINNMQYVSASQLSRFYQESKAPSRVLPAMQWMRNNLRVPWDLSLCVGRGEGETWCWCSPAPTAEPAMLWALLEAVAHATQNDTAAAPALVVTYLQVFGCLRVEHVHRSKVLKVPADHFINQTAEAIGFDIETRKKLRAKSILDTVFPHPLLALGNWVDKPAAAQRSQMPLRYTGAKQFLALQAKHAFMFAMMSLTQLSKKVLKWDDLGHKSRGFKAMQQLSKKQREVQVAEEEEELPFLPVEEPVLEPGDDAYFDELAAKRFISAKADKSLWHVVPVDFNSDAPKPGCQWKKHSLRAMSALRTLCKPR</sequence>
<name>A0ABP0SHM5_9DINO</name>
<dbReference type="EMBL" id="CAXAMN010027628">
    <property type="protein sequence ID" value="CAK9111895.1"/>
    <property type="molecule type" value="Genomic_DNA"/>
</dbReference>
<keyword evidence="3" id="KW-1185">Reference proteome</keyword>
<dbReference type="Proteomes" id="UP001642484">
    <property type="component" value="Unassembled WGS sequence"/>
</dbReference>
<comment type="caution">
    <text evidence="2">The sequence shown here is derived from an EMBL/GenBank/DDBJ whole genome shotgun (WGS) entry which is preliminary data.</text>
</comment>
<feature type="region of interest" description="Disordered" evidence="1">
    <location>
        <begin position="66"/>
        <end position="90"/>
    </location>
</feature>
<evidence type="ECO:0000256" key="1">
    <source>
        <dbReference type="SAM" id="MobiDB-lite"/>
    </source>
</evidence>
<evidence type="ECO:0000313" key="2">
    <source>
        <dbReference type="EMBL" id="CAK9111895.1"/>
    </source>
</evidence>
<accession>A0ABP0SHM5</accession>
<proteinExistence type="predicted"/>
<reference evidence="2 3" key="1">
    <citation type="submission" date="2024-02" db="EMBL/GenBank/DDBJ databases">
        <authorList>
            <person name="Chen Y."/>
            <person name="Shah S."/>
            <person name="Dougan E. K."/>
            <person name="Thang M."/>
            <person name="Chan C."/>
        </authorList>
    </citation>
    <scope>NUCLEOTIDE SEQUENCE [LARGE SCALE GENOMIC DNA]</scope>
</reference>
<evidence type="ECO:0000313" key="3">
    <source>
        <dbReference type="Proteomes" id="UP001642484"/>
    </source>
</evidence>
<feature type="compositionally biased region" description="Basic and acidic residues" evidence="1">
    <location>
        <begin position="78"/>
        <end position="90"/>
    </location>
</feature>
<gene>
    <name evidence="2" type="ORF">CCMP2556_LOCUS51903</name>
</gene>
<protein>
    <submittedName>
        <fullName evidence="2">Uncharacterized protein</fullName>
    </submittedName>
</protein>
<organism evidence="2 3">
    <name type="scientific">Durusdinium trenchii</name>
    <dbReference type="NCBI Taxonomy" id="1381693"/>
    <lineage>
        <taxon>Eukaryota</taxon>
        <taxon>Sar</taxon>
        <taxon>Alveolata</taxon>
        <taxon>Dinophyceae</taxon>
        <taxon>Suessiales</taxon>
        <taxon>Symbiodiniaceae</taxon>
        <taxon>Durusdinium</taxon>
    </lineage>
</organism>